<dbReference type="Proteomes" id="UP000799750">
    <property type="component" value="Unassembled WGS sequence"/>
</dbReference>
<dbReference type="AlphaFoldDB" id="A0A6A6R991"/>
<dbReference type="EMBL" id="MU004182">
    <property type="protein sequence ID" value="KAF2501111.1"/>
    <property type="molecule type" value="Genomic_DNA"/>
</dbReference>
<organism evidence="1 2">
    <name type="scientific">Lophium mytilinum</name>
    <dbReference type="NCBI Taxonomy" id="390894"/>
    <lineage>
        <taxon>Eukaryota</taxon>
        <taxon>Fungi</taxon>
        <taxon>Dikarya</taxon>
        <taxon>Ascomycota</taxon>
        <taxon>Pezizomycotina</taxon>
        <taxon>Dothideomycetes</taxon>
        <taxon>Pleosporomycetidae</taxon>
        <taxon>Mytilinidiales</taxon>
        <taxon>Mytilinidiaceae</taxon>
        <taxon>Lophium</taxon>
    </lineage>
</organism>
<dbReference type="SUPFAM" id="SSF48403">
    <property type="entry name" value="Ankyrin repeat"/>
    <property type="match status" value="1"/>
</dbReference>
<keyword evidence="2" id="KW-1185">Reference proteome</keyword>
<name>A0A6A6R991_9PEZI</name>
<dbReference type="OrthoDB" id="3942895at2759"/>
<sequence>MRLLLQLGADPMSLSREHHVDRSLTPVRPTPQTFKAELPWILHILVEHGADLKWATPETGNLLHYATNTAQWPIVHALLRMGVNPDIGGPDDTWNPLNCAFFQSPFELRFTITESLLRAGANPDILHPDGDHSLHKLIEKPGCPTKVFRDLLPYCRNLNVRNSRGQTPLHLVMSSDSSKPSYSSSKLGWAGLLIEAKADVTRRDSSGKTIVERALQTEGGFEVPLFVPRHVPTISVEPNKYKHMLYLHLNFLTDMGLRFGIPSLIPAKAVYDQFHAEVVYSRKNMVYRSDEKHMLFICGWGLSNETLDLFLNVKDALGRLPGHGGKMGTQFRTFWDDNCSDINAQGRHNRVLSSRTSRPWMTDFDGLEDRAARLDL</sequence>
<proteinExistence type="predicted"/>
<protein>
    <submittedName>
        <fullName evidence="1">Ankyrin</fullName>
    </submittedName>
</protein>
<dbReference type="PANTHER" id="PTHR24198:SF165">
    <property type="entry name" value="ANKYRIN REPEAT-CONTAINING PROTEIN-RELATED"/>
    <property type="match status" value="1"/>
</dbReference>
<dbReference type="InterPro" id="IPR036770">
    <property type="entry name" value="Ankyrin_rpt-contain_sf"/>
</dbReference>
<dbReference type="Gene3D" id="1.25.40.20">
    <property type="entry name" value="Ankyrin repeat-containing domain"/>
    <property type="match status" value="1"/>
</dbReference>
<gene>
    <name evidence="1" type="ORF">BU16DRAFT_190656</name>
</gene>
<accession>A0A6A6R991</accession>
<evidence type="ECO:0000313" key="2">
    <source>
        <dbReference type="Proteomes" id="UP000799750"/>
    </source>
</evidence>
<evidence type="ECO:0000313" key="1">
    <source>
        <dbReference type="EMBL" id="KAF2501111.1"/>
    </source>
</evidence>
<reference evidence="1" key="1">
    <citation type="journal article" date="2020" name="Stud. Mycol.">
        <title>101 Dothideomycetes genomes: a test case for predicting lifestyles and emergence of pathogens.</title>
        <authorList>
            <person name="Haridas S."/>
            <person name="Albert R."/>
            <person name="Binder M."/>
            <person name="Bloem J."/>
            <person name="Labutti K."/>
            <person name="Salamov A."/>
            <person name="Andreopoulos B."/>
            <person name="Baker S."/>
            <person name="Barry K."/>
            <person name="Bills G."/>
            <person name="Bluhm B."/>
            <person name="Cannon C."/>
            <person name="Castanera R."/>
            <person name="Culley D."/>
            <person name="Daum C."/>
            <person name="Ezra D."/>
            <person name="Gonzalez J."/>
            <person name="Henrissat B."/>
            <person name="Kuo A."/>
            <person name="Liang C."/>
            <person name="Lipzen A."/>
            <person name="Lutzoni F."/>
            <person name="Magnuson J."/>
            <person name="Mondo S."/>
            <person name="Nolan M."/>
            <person name="Ohm R."/>
            <person name="Pangilinan J."/>
            <person name="Park H.-J."/>
            <person name="Ramirez L."/>
            <person name="Alfaro M."/>
            <person name="Sun H."/>
            <person name="Tritt A."/>
            <person name="Yoshinaga Y."/>
            <person name="Zwiers L.-H."/>
            <person name="Turgeon B."/>
            <person name="Goodwin S."/>
            <person name="Spatafora J."/>
            <person name="Crous P."/>
            <person name="Grigoriev I."/>
        </authorList>
    </citation>
    <scope>NUCLEOTIDE SEQUENCE</scope>
    <source>
        <strain evidence="1">CBS 269.34</strain>
    </source>
</reference>
<dbReference type="PANTHER" id="PTHR24198">
    <property type="entry name" value="ANKYRIN REPEAT AND PROTEIN KINASE DOMAIN-CONTAINING PROTEIN"/>
    <property type="match status" value="1"/>
</dbReference>